<accession>A0A3B4AD42</accession>
<comment type="cofactor">
    <cofactor evidence="2">
        <name>Zn(2+)</name>
        <dbReference type="ChEBI" id="CHEBI:29105"/>
    </cofactor>
</comment>
<dbReference type="SUPFAM" id="SSF55811">
    <property type="entry name" value="Nudix"/>
    <property type="match status" value="1"/>
</dbReference>
<keyword evidence="11" id="KW-0732">Signal</keyword>
<dbReference type="Pfam" id="PF12796">
    <property type="entry name" value="Ank_2"/>
    <property type="match status" value="1"/>
</dbReference>
<feature type="domain" description="Nudix hydrolase" evidence="12">
    <location>
        <begin position="252"/>
        <end position="378"/>
    </location>
</feature>
<dbReference type="SMART" id="SM00248">
    <property type="entry name" value="ANK"/>
    <property type="match status" value="1"/>
</dbReference>
<evidence type="ECO:0000256" key="6">
    <source>
        <dbReference type="ARBA" id="ARBA00022801"/>
    </source>
</evidence>
<reference evidence="13" key="1">
    <citation type="submission" date="2025-08" db="UniProtKB">
        <authorList>
            <consortium name="Ensembl"/>
        </authorList>
    </citation>
    <scope>IDENTIFICATION</scope>
</reference>
<dbReference type="SUPFAM" id="SSF48403">
    <property type="entry name" value="Ankyrin repeat"/>
    <property type="match status" value="1"/>
</dbReference>
<dbReference type="InterPro" id="IPR015376">
    <property type="entry name" value="Znr_NADH_PPase"/>
</dbReference>
<dbReference type="GO" id="GO:0006742">
    <property type="term" value="P:NADP+ catabolic process"/>
    <property type="evidence" value="ECO:0007669"/>
    <property type="project" value="TreeGrafter"/>
</dbReference>
<dbReference type="Pfam" id="PF00293">
    <property type="entry name" value="NUDIX"/>
    <property type="match status" value="1"/>
</dbReference>
<dbReference type="STRING" id="409849.ENSPMGP00000014615"/>
<dbReference type="EC" id="3.6.1.22" evidence="4"/>
<evidence type="ECO:0000256" key="8">
    <source>
        <dbReference type="ARBA" id="ARBA00023027"/>
    </source>
</evidence>
<dbReference type="Proteomes" id="UP000261520">
    <property type="component" value="Unplaced"/>
</dbReference>
<keyword evidence="14" id="KW-1185">Reference proteome</keyword>
<feature type="chain" id="PRO_5017462598" description="NAD(+) diphosphatase" evidence="11">
    <location>
        <begin position="24"/>
        <end position="395"/>
    </location>
</feature>
<dbReference type="InterPro" id="IPR050241">
    <property type="entry name" value="NAD-cap_RNA_hydrolase_NudC"/>
</dbReference>
<dbReference type="GO" id="GO:0019677">
    <property type="term" value="P:NAD+ catabolic process"/>
    <property type="evidence" value="ECO:0007669"/>
    <property type="project" value="TreeGrafter"/>
</dbReference>
<evidence type="ECO:0000256" key="10">
    <source>
        <dbReference type="PROSITE-ProRule" id="PRU00023"/>
    </source>
</evidence>
<dbReference type="GO" id="GO:0005777">
    <property type="term" value="C:peroxisome"/>
    <property type="evidence" value="ECO:0007669"/>
    <property type="project" value="TreeGrafter"/>
</dbReference>
<keyword evidence="10" id="KW-0040">ANK repeat</keyword>
<dbReference type="PROSITE" id="PS51462">
    <property type="entry name" value="NUDIX"/>
    <property type="match status" value="1"/>
</dbReference>
<dbReference type="GO" id="GO:0005829">
    <property type="term" value="C:cytosol"/>
    <property type="evidence" value="ECO:0007669"/>
    <property type="project" value="TreeGrafter"/>
</dbReference>
<dbReference type="Ensembl" id="ENSPMGT00000015586.1">
    <property type="protein sequence ID" value="ENSPMGP00000014615.1"/>
    <property type="gene ID" value="ENSPMGG00000011971.1"/>
</dbReference>
<evidence type="ECO:0000256" key="4">
    <source>
        <dbReference type="ARBA" id="ARBA00012381"/>
    </source>
</evidence>
<evidence type="ECO:0000256" key="3">
    <source>
        <dbReference type="ARBA" id="ARBA00009595"/>
    </source>
</evidence>
<dbReference type="Gene3D" id="3.90.79.20">
    <property type="match status" value="1"/>
</dbReference>
<dbReference type="Pfam" id="PF09297">
    <property type="entry name" value="Zn_ribbon_NUD"/>
    <property type="match status" value="1"/>
</dbReference>
<keyword evidence="6" id="KW-0378">Hydrolase</keyword>
<dbReference type="CDD" id="cd03429">
    <property type="entry name" value="NUDIX_NADH_pyrophosphatase_Nudt13"/>
    <property type="match status" value="1"/>
</dbReference>
<protein>
    <recommendedName>
        <fullName evidence="4">NAD(+) diphosphatase</fullName>
        <ecNumber evidence="4">3.6.1.22</ecNumber>
    </recommendedName>
</protein>
<name>A0A3B4AD42_9GOBI</name>
<evidence type="ECO:0000256" key="7">
    <source>
        <dbReference type="ARBA" id="ARBA00022842"/>
    </source>
</evidence>
<evidence type="ECO:0000256" key="11">
    <source>
        <dbReference type="SAM" id="SignalP"/>
    </source>
</evidence>
<dbReference type="InterPro" id="IPR049734">
    <property type="entry name" value="NudC-like_C"/>
</dbReference>
<dbReference type="FunFam" id="3.90.79.10:FF:000023">
    <property type="entry name" value="Peroxisomal NADH pyrophosphatase NUDT12"/>
    <property type="match status" value="1"/>
</dbReference>
<dbReference type="PROSITE" id="PS50088">
    <property type="entry name" value="ANK_REPEAT"/>
    <property type="match status" value="1"/>
</dbReference>
<comment type="catalytic activity">
    <reaction evidence="9">
        <text>a 5'-end NAD(+)-phospho-ribonucleoside in mRNA + H2O = a 5'-end phospho-adenosine-phospho-ribonucleoside in mRNA + beta-nicotinamide D-ribonucleotide + 2 H(+)</text>
        <dbReference type="Rhea" id="RHEA:60876"/>
        <dbReference type="Rhea" id="RHEA-COMP:15698"/>
        <dbReference type="Rhea" id="RHEA-COMP:15719"/>
        <dbReference type="ChEBI" id="CHEBI:14649"/>
        <dbReference type="ChEBI" id="CHEBI:15377"/>
        <dbReference type="ChEBI" id="CHEBI:15378"/>
        <dbReference type="ChEBI" id="CHEBI:144029"/>
        <dbReference type="ChEBI" id="CHEBI:144051"/>
    </reaction>
    <physiologicalReaction direction="left-to-right" evidence="9">
        <dbReference type="Rhea" id="RHEA:60877"/>
    </physiologicalReaction>
</comment>
<evidence type="ECO:0000256" key="5">
    <source>
        <dbReference type="ARBA" id="ARBA00022723"/>
    </source>
</evidence>
<evidence type="ECO:0000259" key="12">
    <source>
        <dbReference type="PROSITE" id="PS51462"/>
    </source>
</evidence>
<dbReference type="InterPro" id="IPR020084">
    <property type="entry name" value="NUDIX_hydrolase_CS"/>
</dbReference>
<evidence type="ECO:0000256" key="9">
    <source>
        <dbReference type="ARBA" id="ARBA00023679"/>
    </source>
</evidence>
<dbReference type="Gene3D" id="1.25.40.20">
    <property type="entry name" value="Ankyrin repeat-containing domain"/>
    <property type="match status" value="1"/>
</dbReference>
<sequence>MWLWSRPFCPTLRLCGWTALMHAARNGDHNLVRALLHRGCDRSPLNSSSQTAFDIAKFWGHTHIFSVSGPVSGPQSPHEMFFSAEPLDRLSIKRPDQDWIRTRQKDPRTVYLLFHKLSPMTQGGEESGPVGTQSNYIVFTTDDITTFYSPIICNTEVTFVQMCSDLDQEELLKRSKDKTCSFPKNPHRDLLRLSEEEAGLVAQSRSVLAWHARYSFCSTCGGRSRVEEAGHKRSCENTTCVSHQGVHNTCYPRVDPVVIMLVLHPDQNHCLLGRKKVFPPGMFSCLAGFIEPGECVEAAVRREVQEESGVLVDPVWYVCSQPWPMPSSLMIGCLTIAVTTEITVDQDEIEEAKWFSRQQVIDSLIGGSRAAFVVPPRQTIAHQLLRHWTGLTSNL</sequence>
<evidence type="ECO:0000313" key="14">
    <source>
        <dbReference type="Proteomes" id="UP000261520"/>
    </source>
</evidence>
<dbReference type="PANTHER" id="PTHR42904">
    <property type="entry name" value="NUDIX HYDROLASE, NUDC SUBFAMILY"/>
    <property type="match status" value="1"/>
</dbReference>
<feature type="signal peptide" evidence="11">
    <location>
        <begin position="1"/>
        <end position="23"/>
    </location>
</feature>
<dbReference type="InterPro" id="IPR036770">
    <property type="entry name" value="Ankyrin_rpt-contain_sf"/>
</dbReference>
<evidence type="ECO:0000256" key="1">
    <source>
        <dbReference type="ARBA" id="ARBA00001946"/>
    </source>
</evidence>
<dbReference type="AlphaFoldDB" id="A0A3B4AD42"/>
<comment type="cofactor">
    <cofactor evidence="1">
        <name>Mg(2+)</name>
        <dbReference type="ChEBI" id="CHEBI:18420"/>
    </cofactor>
</comment>
<dbReference type="GO" id="GO:0035529">
    <property type="term" value="F:NADH pyrophosphatase activity"/>
    <property type="evidence" value="ECO:0007669"/>
    <property type="project" value="TreeGrafter"/>
</dbReference>
<keyword evidence="5" id="KW-0479">Metal-binding</keyword>
<dbReference type="PROSITE" id="PS00893">
    <property type="entry name" value="NUDIX_BOX"/>
    <property type="match status" value="1"/>
</dbReference>
<dbReference type="Gene3D" id="3.90.79.10">
    <property type="entry name" value="Nucleoside Triphosphate Pyrophosphohydrolase"/>
    <property type="match status" value="1"/>
</dbReference>
<keyword evidence="8" id="KW-0520">NAD</keyword>
<dbReference type="InterPro" id="IPR015797">
    <property type="entry name" value="NUDIX_hydrolase-like_dom_sf"/>
</dbReference>
<feature type="repeat" description="ANK" evidence="10">
    <location>
        <begin position="15"/>
        <end position="47"/>
    </location>
</feature>
<organism evidence="13 14">
    <name type="scientific">Periophthalmus magnuspinnatus</name>
    <dbReference type="NCBI Taxonomy" id="409849"/>
    <lineage>
        <taxon>Eukaryota</taxon>
        <taxon>Metazoa</taxon>
        <taxon>Chordata</taxon>
        <taxon>Craniata</taxon>
        <taxon>Vertebrata</taxon>
        <taxon>Euteleostomi</taxon>
        <taxon>Actinopterygii</taxon>
        <taxon>Neopterygii</taxon>
        <taxon>Teleostei</taxon>
        <taxon>Neoteleostei</taxon>
        <taxon>Acanthomorphata</taxon>
        <taxon>Gobiaria</taxon>
        <taxon>Gobiiformes</taxon>
        <taxon>Gobioidei</taxon>
        <taxon>Gobiidae</taxon>
        <taxon>Oxudercinae</taxon>
        <taxon>Periophthalmus</taxon>
    </lineage>
</organism>
<keyword evidence="7" id="KW-0460">Magnesium</keyword>
<dbReference type="PANTHER" id="PTHR42904:SF6">
    <property type="entry name" value="NAD-CAPPED RNA HYDROLASE NUDT12"/>
    <property type="match status" value="1"/>
</dbReference>
<evidence type="ECO:0000256" key="2">
    <source>
        <dbReference type="ARBA" id="ARBA00001947"/>
    </source>
</evidence>
<comment type="similarity">
    <text evidence="3">Belongs to the Nudix hydrolase family. NudC subfamily.</text>
</comment>
<dbReference type="InterPro" id="IPR000086">
    <property type="entry name" value="NUDIX_hydrolase_dom"/>
</dbReference>
<reference evidence="13" key="2">
    <citation type="submission" date="2025-09" db="UniProtKB">
        <authorList>
            <consortium name="Ensembl"/>
        </authorList>
    </citation>
    <scope>IDENTIFICATION</scope>
</reference>
<dbReference type="InterPro" id="IPR002110">
    <property type="entry name" value="Ankyrin_rpt"/>
</dbReference>
<dbReference type="NCBIfam" id="NF001299">
    <property type="entry name" value="PRK00241.1"/>
    <property type="match status" value="1"/>
</dbReference>
<evidence type="ECO:0000313" key="13">
    <source>
        <dbReference type="Ensembl" id="ENSPMGP00000014615.1"/>
    </source>
</evidence>
<proteinExistence type="inferred from homology"/>
<dbReference type="GO" id="GO:0046872">
    <property type="term" value="F:metal ion binding"/>
    <property type="evidence" value="ECO:0007669"/>
    <property type="project" value="UniProtKB-KW"/>
</dbReference>
<dbReference type="PROSITE" id="PS50297">
    <property type="entry name" value="ANK_REP_REGION"/>
    <property type="match status" value="1"/>
</dbReference>